<dbReference type="InterPro" id="IPR005537">
    <property type="entry name" value="RAMP_III_fam"/>
</dbReference>
<proteinExistence type="predicted"/>
<dbReference type="CDD" id="cd09726">
    <property type="entry name" value="RAMP_I_III"/>
    <property type="match status" value="1"/>
</dbReference>
<gene>
    <name evidence="5" type="ORF">Q8791_26630</name>
</gene>
<dbReference type="Proteomes" id="UP001356095">
    <property type="component" value="Unassembled WGS sequence"/>
</dbReference>
<evidence type="ECO:0000313" key="6">
    <source>
        <dbReference type="Proteomes" id="UP001356095"/>
    </source>
</evidence>
<dbReference type="PANTHER" id="PTHR35579:SF6">
    <property type="entry name" value="DUF324 DOMAIN-CONTAINING PROTEIN"/>
    <property type="match status" value="1"/>
</dbReference>
<evidence type="ECO:0000313" key="5">
    <source>
        <dbReference type="EMBL" id="MEE2040801.1"/>
    </source>
</evidence>
<evidence type="ECO:0000259" key="4">
    <source>
        <dbReference type="Pfam" id="PF03787"/>
    </source>
</evidence>
<evidence type="ECO:0000256" key="1">
    <source>
        <dbReference type="ARBA" id="ARBA00023118"/>
    </source>
</evidence>
<dbReference type="Pfam" id="PF03787">
    <property type="entry name" value="RAMPs"/>
    <property type="match status" value="1"/>
</dbReference>
<keyword evidence="6" id="KW-1185">Reference proteome</keyword>
<protein>
    <submittedName>
        <fullName evidence="5">RAMP superfamily CRISPR-associated protein</fullName>
    </submittedName>
</protein>
<dbReference type="EMBL" id="JAUZMY010000035">
    <property type="protein sequence ID" value="MEE2040801.1"/>
    <property type="molecule type" value="Genomic_DNA"/>
</dbReference>
<dbReference type="PANTHER" id="PTHR35579">
    <property type="entry name" value="CRISPR SYSTEM CMS ENDORIBONUCLEASE CSM3"/>
    <property type="match status" value="1"/>
</dbReference>
<reference evidence="5 6" key="1">
    <citation type="submission" date="2023-08" db="EMBL/GenBank/DDBJ databases">
        <authorList>
            <person name="Girao M."/>
            <person name="Carvalho M.F."/>
        </authorList>
    </citation>
    <scope>NUCLEOTIDE SEQUENCE [LARGE SCALE GENOMIC DNA]</scope>
    <source>
        <strain evidence="5 6">CT-R113</strain>
    </source>
</reference>
<sequence>MSTDHTRPGLLWEVAVRLCLLSDTHVGAAQAVPRHAAESDVDLHVDRDPRTGVPRLRATTLAGLLRHELAERTGDPRRVRELFGAAESRSAPGPGPDGPLTSALDVDDAAAELPEDTTLAVRVGTRVDPAGGTVRPGRLWQWEVLPAGTVFTAHLRLRVPSPADEARLLTLLVLAAGGLAGEGPGIRVGGRTGRGYGAVRATHWAVERHDLTDEHAWFAYHARTWSERWERGADALGDAPADLSTALDVRLRAEGRAATAAHVAARADLCDHRRRAELHLTLAVAEQPAPAVPSARGPRPEDDRRRASAPPADPSSREPRPGLLMVGDVPAPERLGAVDRAHRHRPVVSDPDKASVRLAPVLGDTALFALFKRIAGRLARDAAEHLGAEEPRWRGWHAHWWGADTDPGTAVPHPSRVRLRSAPHLRGGASLTTTRLTVDALFGDAVDGRLFTTDLHCGGSGEVVLDVREPDDAVLGLLALVVRELATVPFDTLGAGAGSGNGRLTATRAALTTHAGDGGPPHRVDLLTALFDPAGGEAATARGWVSALRARLAPESGAGEGP</sequence>
<comment type="subunit">
    <text evidence="2">Part of the Csm effector complex that includes Cas10, Csm2, Csm3, Csm4 and Csm5.</text>
</comment>
<comment type="caution">
    <text evidence="5">The sequence shown here is derived from an EMBL/GenBank/DDBJ whole genome shotgun (WGS) entry which is preliminary data.</text>
</comment>
<feature type="region of interest" description="Disordered" evidence="3">
    <location>
        <begin position="282"/>
        <end position="325"/>
    </location>
</feature>
<feature type="domain" description="CRISPR type III-associated protein" evidence="4">
    <location>
        <begin position="20"/>
        <end position="200"/>
    </location>
</feature>
<accession>A0ABU7KEY8</accession>
<organism evidence="5 6">
    <name type="scientific">Nocardiopsis codii</name>
    <dbReference type="NCBI Taxonomy" id="3065942"/>
    <lineage>
        <taxon>Bacteria</taxon>
        <taxon>Bacillati</taxon>
        <taxon>Actinomycetota</taxon>
        <taxon>Actinomycetes</taxon>
        <taxon>Streptosporangiales</taxon>
        <taxon>Nocardiopsidaceae</taxon>
        <taxon>Nocardiopsis</taxon>
    </lineage>
</organism>
<keyword evidence="1" id="KW-0051">Antiviral defense</keyword>
<evidence type="ECO:0000256" key="2">
    <source>
        <dbReference type="ARBA" id="ARBA00093789"/>
    </source>
</evidence>
<dbReference type="InterPro" id="IPR052216">
    <property type="entry name" value="CRISPR_Csm3_endoribonuclease"/>
</dbReference>
<name>A0ABU7KEY8_9ACTN</name>
<dbReference type="RefSeq" id="WP_330094562.1">
    <property type="nucleotide sequence ID" value="NZ_JAUZMY010000035.1"/>
</dbReference>
<evidence type="ECO:0000256" key="3">
    <source>
        <dbReference type="SAM" id="MobiDB-lite"/>
    </source>
</evidence>